<organism evidence="3 4">
    <name type="scientific">Brevundimonas lenta</name>
    <dbReference type="NCBI Taxonomy" id="424796"/>
    <lineage>
        <taxon>Bacteria</taxon>
        <taxon>Pseudomonadati</taxon>
        <taxon>Pseudomonadota</taxon>
        <taxon>Alphaproteobacteria</taxon>
        <taxon>Caulobacterales</taxon>
        <taxon>Caulobacteraceae</taxon>
        <taxon>Brevundimonas</taxon>
    </lineage>
</organism>
<dbReference type="Proteomes" id="UP000529946">
    <property type="component" value="Unassembled WGS sequence"/>
</dbReference>
<dbReference type="AlphaFoldDB" id="A0A7W6JBW9"/>
<gene>
    <name evidence="3" type="ORF">GGR12_001108</name>
</gene>
<keyword evidence="4" id="KW-1185">Reference proteome</keyword>
<comment type="caution">
    <text evidence="3">The sequence shown here is derived from an EMBL/GenBank/DDBJ whole genome shotgun (WGS) entry which is preliminary data.</text>
</comment>
<keyword evidence="2" id="KW-0732">Signal</keyword>
<evidence type="ECO:0000313" key="4">
    <source>
        <dbReference type="Proteomes" id="UP000529946"/>
    </source>
</evidence>
<evidence type="ECO:0000256" key="2">
    <source>
        <dbReference type="SAM" id="SignalP"/>
    </source>
</evidence>
<accession>A0A7W6JBW9</accession>
<feature type="compositionally biased region" description="Pro residues" evidence="1">
    <location>
        <begin position="142"/>
        <end position="163"/>
    </location>
</feature>
<reference evidence="3 4" key="1">
    <citation type="submission" date="2020-08" db="EMBL/GenBank/DDBJ databases">
        <title>Genomic Encyclopedia of Type Strains, Phase IV (KMG-IV): sequencing the most valuable type-strain genomes for metagenomic binning, comparative biology and taxonomic classification.</title>
        <authorList>
            <person name="Goeker M."/>
        </authorList>
    </citation>
    <scope>NUCLEOTIDE SEQUENCE [LARGE SCALE GENOMIC DNA]</scope>
    <source>
        <strain evidence="3 4">DSM 23960</strain>
    </source>
</reference>
<name>A0A7W6JBW9_9CAUL</name>
<sequence>MKTMLVTLAAAAALAGPASAQQPVTPAQQIIRPEDSALTCVQIADEAAQLSQAMGGNPGNSTISSLTDVAKAGASTFIPFAGLVIAGADALTQGDRDRRIAEALARQNRWFYLNGLYAGNDCMADAAPPAPAVTPAPAAAAPVPPPAPVQPPAAPPLPANQPG</sequence>
<feature type="chain" id="PRO_5031449391" evidence="2">
    <location>
        <begin position="21"/>
        <end position="163"/>
    </location>
</feature>
<protein>
    <submittedName>
        <fullName evidence="3">Uncharacterized protein</fullName>
    </submittedName>
</protein>
<feature type="region of interest" description="Disordered" evidence="1">
    <location>
        <begin position="124"/>
        <end position="163"/>
    </location>
</feature>
<dbReference type="RefSeq" id="WP_183203366.1">
    <property type="nucleotide sequence ID" value="NZ_BAAAER010000004.1"/>
</dbReference>
<dbReference type="EMBL" id="JACIDM010000001">
    <property type="protein sequence ID" value="MBB4082269.1"/>
    <property type="molecule type" value="Genomic_DNA"/>
</dbReference>
<feature type="signal peptide" evidence="2">
    <location>
        <begin position="1"/>
        <end position="20"/>
    </location>
</feature>
<evidence type="ECO:0000256" key="1">
    <source>
        <dbReference type="SAM" id="MobiDB-lite"/>
    </source>
</evidence>
<evidence type="ECO:0000313" key="3">
    <source>
        <dbReference type="EMBL" id="MBB4082269.1"/>
    </source>
</evidence>
<proteinExistence type="predicted"/>